<accession>A0A2C9CQV5</accession>
<evidence type="ECO:0000313" key="8">
    <source>
        <dbReference type="EMBL" id="SOH93746.1"/>
    </source>
</evidence>
<dbReference type="Gene3D" id="2.102.10.10">
    <property type="entry name" value="Rieske [2Fe-2S] iron-sulphur domain"/>
    <property type="match status" value="1"/>
</dbReference>
<keyword evidence="4" id="KW-0560">Oxidoreductase</keyword>
<name>A0A2C9CQV5_9RHOB</name>
<evidence type="ECO:0000313" key="9">
    <source>
        <dbReference type="Proteomes" id="UP000220034"/>
    </source>
</evidence>
<keyword evidence="5" id="KW-0408">Iron</keyword>
<protein>
    <submittedName>
        <fullName evidence="8">Phenylpropionate dioxygenase, large terminal subunit</fullName>
    </submittedName>
</protein>
<dbReference type="AlphaFoldDB" id="A0A2C9CQV5"/>
<dbReference type="EMBL" id="OCTN01000002">
    <property type="protein sequence ID" value="SOH93746.1"/>
    <property type="molecule type" value="Genomic_DNA"/>
</dbReference>
<keyword evidence="8" id="KW-0223">Dioxygenase</keyword>
<organism evidence="8 9">
    <name type="scientific">Pontivivens marinum</name>
    <dbReference type="NCBI Taxonomy" id="1690039"/>
    <lineage>
        <taxon>Bacteria</taxon>
        <taxon>Pseudomonadati</taxon>
        <taxon>Pseudomonadota</taxon>
        <taxon>Alphaproteobacteria</taxon>
        <taxon>Rhodobacterales</taxon>
        <taxon>Paracoccaceae</taxon>
        <taxon>Pontivivens</taxon>
    </lineage>
</organism>
<keyword evidence="2" id="KW-0001">2Fe-2S</keyword>
<evidence type="ECO:0000256" key="5">
    <source>
        <dbReference type="ARBA" id="ARBA00023004"/>
    </source>
</evidence>
<dbReference type="OrthoDB" id="7456916at2"/>
<comment type="cofactor">
    <cofactor evidence="1">
        <name>Fe cation</name>
        <dbReference type="ChEBI" id="CHEBI:24875"/>
    </cofactor>
</comment>
<reference evidence="9" key="1">
    <citation type="submission" date="2017-09" db="EMBL/GenBank/DDBJ databases">
        <authorList>
            <person name="Varghese N."/>
            <person name="Submissions S."/>
        </authorList>
    </citation>
    <scope>NUCLEOTIDE SEQUENCE [LARGE SCALE GENOMIC DNA]</scope>
    <source>
        <strain evidence="9">C7</strain>
    </source>
</reference>
<evidence type="ECO:0000256" key="4">
    <source>
        <dbReference type="ARBA" id="ARBA00023002"/>
    </source>
</evidence>
<evidence type="ECO:0000256" key="1">
    <source>
        <dbReference type="ARBA" id="ARBA00001962"/>
    </source>
</evidence>
<dbReference type="Pfam" id="PF00355">
    <property type="entry name" value="Rieske"/>
    <property type="match status" value="1"/>
</dbReference>
<dbReference type="GO" id="GO:0005506">
    <property type="term" value="F:iron ion binding"/>
    <property type="evidence" value="ECO:0007669"/>
    <property type="project" value="InterPro"/>
</dbReference>
<dbReference type="PROSITE" id="PS51296">
    <property type="entry name" value="RIESKE"/>
    <property type="match status" value="1"/>
</dbReference>
<dbReference type="SUPFAM" id="SSF55961">
    <property type="entry name" value="Bet v1-like"/>
    <property type="match status" value="1"/>
</dbReference>
<dbReference type="Gene3D" id="3.90.380.10">
    <property type="entry name" value="Naphthalene 1,2-dioxygenase Alpha Subunit, Chain A, domain 1"/>
    <property type="match status" value="1"/>
</dbReference>
<dbReference type="Proteomes" id="UP000220034">
    <property type="component" value="Unassembled WGS sequence"/>
</dbReference>
<dbReference type="InterPro" id="IPR017941">
    <property type="entry name" value="Rieske_2Fe-2S"/>
</dbReference>
<keyword evidence="3" id="KW-0479">Metal-binding</keyword>
<dbReference type="RefSeq" id="WP_097929302.1">
    <property type="nucleotide sequence ID" value="NZ_OCTN01000002.1"/>
</dbReference>
<dbReference type="SUPFAM" id="SSF50022">
    <property type="entry name" value="ISP domain"/>
    <property type="match status" value="1"/>
</dbReference>
<dbReference type="InterPro" id="IPR001663">
    <property type="entry name" value="Rng_hydr_dOase-A"/>
</dbReference>
<evidence type="ECO:0000256" key="6">
    <source>
        <dbReference type="ARBA" id="ARBA00023014"/>
    </source>
</evidence>
<dbReference type="GO" id="GO:0051537">
    <property type="term" value="F:2 iron, 2 sulfur cluster binding"/>
    <property type="evidence" value="ECO:0007669"/>
    <property type="project" value="UniProtKB-KW"/>
</dbReference>
<evidence type="ECO:0000256" key="3">
    <source>
        <dbReference type="ARBA" id="ARBA00022723"/>
    </source>
</evidence>
<dbReference type="InterPro" id="IPR015879">
    <property type="entry name" value="Ring_hydroxy_dOase_asu_C_dom"/>
</dbReference>
<keyword evidence="9" id="KW-1185">Reference proteome</keyword>
<dbReference type="CDD" id="cd03469">
    <property type="entry name" value="Rieske_RO_Alpha_N"/>
    <property type="match status" value="1"/>
</dbReference>
<dbReference type="PANTHER" id="PTHR43756">
    <property type="entry name" value="CHOLINE MONOOXYGENASE, CHLOROPLASTIC"/>
    <property type="match status" value="1"/>
</dbReference>
<keyword evidence="6" id="KW-0411">Iron-sulfur</keyword>
<sequence length="384" mass="42809">MLDHDTLARDLVAVRQPVGQAHGLPSSLYTTPEALALERQHIFHNGWACIGFAKDVAEQGDAHPIDFLGAPLLMVRDKSDNVTVFENVCRHRGMILVEQPRKFGGVIRCPYHSWCYSLDGRLRATPHVGGPGINVHEAVDPTTTGLTPVRSAVWMDMVFVNISGTAAPFDDWLAPLTDMWADFAGKPVYHGGADSSFTLRLNCNWKLAVENYCESYHLPWVHPGLNAYSRLEDHYHIEHSGAFSGQGTRVYDPKLSEAQSFPNFDGLPAKWDTSAEYVSLFPNVMLGIHRDHFFVIRLEPVSCEQTIEHVEIYYTSPEATGPDYADLRTLNAATWKSIFVEDIAVVEGMQRGRHAPHFDGGVFSAVMDSPTHLFHDWIASRLGA</sequence>
<proteinExistence type="predicted"/>
<feature type="domain" description="Rieske" evidence="7">
    <location>
        <begin position="47"/>
        <end position="160"/>
    </location>
</feature>
<dbReference type="PANTHER" id="PTHR43756:SF5">
    <property type="entry name" value="CHOLINE MONOOXYGENASE, CHLOROPLASTIC"/>
    <property type="match status" value="1"/>
</dbReference>
<gene>
    <name evidence="8" type="ORF">SAMN06273572_102424</name>
</gene>
<dbReference type="PRINTS" id="PR00090">
    <property type="entry name" value="RNGDIOXGNASE"/>
</dbReference>
<dbReference type="InterPro" id="IPR036922">
    <property type="entry name" value="Rieske_2Fe-2S_sf"/>
</dbReference>
<evidence type="ECO:0000259" key="7">
    <source>
        <dbReference type="PROSITE" id="PS51296"/>
    </source>
</evidence>
<evidence type="ECO:0000256" key="2">
    <source>
        <dbReference type="ARBA" id="ARBA00022714"/>
    </source>
</evidence>
<dbReference type="CDD" id="cd00680">
    <property type="entry name" value="RHO_alpha_C"/>
    <property type="match status" value="1"/>
</dbReference>
<dbReference type="GO" id="GO:0051213">
    <property type="term" value="F:dioxygenase activity"/>
    <property type="evidence" value="ECO:0007669"/>
    <property type="project" value="UniProtKB-KW"/>
</dbReference>
<dbReference type="Pfam" id="PF00848">
    <property type="entry name" value="Ring_hydroxyl_A"/>
    <property type="match status" value="1"/>
</dbReference>